<dbReference type="CDD" id="cd00503">
    <property type="entry name" value="Frataxin"/>
    <property type="match status" value="1"/>
</dbReference>
<evidence type="ECO:0000256" key="3">
    <source>
        <dbReference type="ARBA" id="ARBA00023004"/>
    </source>
</evidence>
<evidence type="ECO:0000313" key="6">
    <source>
        <dbReference type="Proteomes" id="UP001589813"/>
    </source>
</evidence>
<dbReference type="Proteomes" id="UP001589813">
    <property type="component" value="Unassembled WGS sequence"/>
</dbReference>
<dbReference type="PANTHER" id="PTHR16821">
    <property type="entry name" value="FRATAXIN"/>
    <property type="match status" value="1"/>
</dbReference>
<comment type="similarity">
    <text evidence="1 4">Belongs to the frataxin family.</text>
</comment>
<evidence type="ECO:0000256" key="1">
    <source>
        <dbReference type="ARBA" id="ARBA00008183"/>
    </source>
</evidence>
<reference evidence="5 6" key="1">
    <citation type="submission" date="2024-09" db="EMBL/GenBank/DDBJ databases">
        <authorList>
            <person name="Sun Q."/>
            <person name="Mori K."/>
        </authorList>
    </citation>
    <scope>NUCLEOTIDE SEQUENCE [LARGE SCALE GENOMIC DNA]</scope>
    <source>
        <strain evidence="5 6">KCTC 23315</strain>
    </source>
</reference>
<evidence type="ECO:0000256" key="4">
    <source>
        <dbReference type="HAMAP-Rule" id="MF_00142"/>
    </source>
</evidence>
<gene>
    <name evidence="4 5" type="primary">cyaY</name>
    <name evidence="5" type="ORF">ACFFJP_21250</name>
</gene>
<dbReference type="InterPro" id="IPR047584">
    <property type="entry name" value="CyaY"/>
</dbReference>
<dbReference type="EMBL" id="JBHLXP010000011">
    <property type="protein sequence ID" value="MFC0050818.1"/>
    <property type="molecule type" value="Genomic_DNA"/>
</dbReference>
<keyword evidence="2 4" id="KW-0479">Metal-binding</keyword>
<keyword evidence="3 4" id="KW-0408">Iron</keyword>
<comment type="function">
    <text evidence="4">Involved in iron-sulfur (Fe-S) cluster assembly. May act as a regulator of Fe-S biogenesis.</text>
</comment>
<name>A0ABV6BL55_9GAMM</name>
<organism evidence="5 6">
    <name type="scientific">Rheinheimera tilapiae</name>
    <dbReference type="NCBI Taxonomy" id="875043"/>
    <lineage>
        <taxon>Bacteria</taxon>
        <taxon>Pseudomonadati</taxon>
        <taxon>Pseudomonadota</taxon>
        <taxon>Gammaproteobacteria</taxon>
        <taxon>Chromatiales</taxon>
        <taxon>Chromatiaceae</taxon>
        <taxon>Rheinheimera</taxon>
    </lineage>
</organism>
<dbReference type="InterPro" id="IPR036524">
    <property type="entry name" value="Frataxin/CyaY_sf"/>
</dbReference>
<sequence>MNDVEYDELTDAVLLAVEEAFEQLDLDIDSENHGGLVNVIFPDRSKIVINKQAPLHQLWVATKFNGHHFEWRDGQWIDNRTGTEFWQLLADAASKQAGVAISFG</sequence>
<dbReference type="NCBIfam" id="TIGR03421">
    <property type="entry name" value="FeS_CyaY"/>
    <property type="match status" value="1"/>
</dbReference>
<dbReference type="Gene3D" id="3.30.920.10">
    <property type="entry name" value="Frataxin/CyaY"/>
    <property type="match status" value="1"/>
</dbReference>
<proteinExistence type="inferred from homology"/>
<dbReference type="PANTHER" id="PTHR16821:SF2">
    <property type="entry name" value="FRATAXIN, MITOCHONDRIAL"/>
    <property type="match status" value="1"/>
</dbReference>
<dbReference type="SUPFAM" id="SSF55387">
    <property type="entry name" value="Frataxin/Nqo15-like"/>
    <property type="match status" value="1"/>
</dbReference>
<dbReference type="PROSITE" id="PS01344">
    <property type="entry name" value="FRATAXIN_1"/>
    <property type="match status" value="1"/>
</dbReference>
<dbReference type="SMART" id="SM01219">
    <property type="entry name" value="Frataxin_Cyay"/>
    <property type="match status" value="1"/>
</dbReference>
<dbReference type="RefSeq" id="WP_377249146.1">
    <property type="nucleotide sequence ID" value="NZ_JBHLXP010000011.1"/>
</dbReference>
<accession>A0ABV6BL55</accession>
<dbReference type="HAMAP" id="MF_00142">
    <property type="entry name" value="CyaY"/>
    <property type="match status" value="1"/>
</dbReference>
<evidence type="ECO:0000313" key="5">
    <source>
        <dbReference type="EMBL" id="MFC0050818.1"/>
    </source>
</evidence>
<dbReference type="InterPro" id="IPR020895">
    <property type="entry name" value="Frataxin_CS"/>
</dbReference>
<protein>
    <recommendedName>
        <fullName evidence="4">Iron-sulfur cluster assembly protein CyaY</fullName>
    </recommendedName>
</protein>
<comment type="caution">
    <text evidence="5">The sequence shown here is derived from an EMBL/GenBank/DDBJ whole genome shotgun (WGS) entry which is preliminary data.</text>
</comment>
<dbReference type="Pfam" id="PF01491">
    <property type="entry name" value="Frataxin_Cyay"/>
    <property type="match status" value="1"/>
</dbReference>
<dbReference type="InterPro" id="IPR002908">
    <property type="entry name" value="Frataxin/CyaY"/>
</dbReference>
<evidence type="ECO:0000256" key="2">
    <source>
        <dbReference type="ARBA" id="ARBA00022723"/>
    </source>
</evidence>
<keyword evidence="6" id="KW-1185">Reference proteome</keyword>
<dbReference type="PROSITE" id="PS50810">
    <property type="entry name" value="FRATAXIN_2"/>
    <property type="match status" value="1"/>
</dbReference>